<organism evidence="2 3">
    <name type="scientific">Miscanthus lutarioriparius</name>
    <dbReference type="NCBI Taxonomy" id="422564"/>
    <lineage>
        <taxon>Eukaryota</taxon>
        <taxon>Viridiplantae</taxon>
        <taxon>Streptophyta</taxon>
        <taxon>Embryophyta</taxon>
        <taxon>Tracheophyta</taxon>
        <taxon>Spermatophyta</taxon>
        <taxon>Magnoliopsida</taxon>
        <taxon>Liliopsida</taxon>
        <taxon>Poales</taxon>
        <taxon>Poaceae</taxon>
        <taxon>PACMAD clade</taxon>
        <taxon>Panicoideae</taxon>
        <taxon>Andropogonodae</taxon>
        <taxon>Andropogoneae</taxon>
        <taxon>Saccharinae</taxon>
        <taxon>Miscanthus</taxon>
    </lineage>
</organism>
<dbReference type="EMBL" id="CAJGYO010000010">
    <property type="protein sequence ID" value="CAD6256646.1"/>
    <property type="molecule type" value="Genomic_DNA"/>
</dbReference>
<reference evidence="2" key="1">
    <citation type="submission" date="2020-10" db="EMBL/GenBank/DDBJ databases">
        <authorList>
            <person name="Han B."/>
            <person name="Lu T."/>
            <person name="Zhao Q."/>
            <person name="Huang X."/>
            <person name="Zhao Y."/>
        </authorList>
    </citation>
    <scope>NUCLEOTIDE SEQUENCE</scope>
</reference>
<dbReference type="Proteomes" id="UP000604825">
    <property type="component" value="Unassembled WGS sequence"/>
</dbReference>
<proteinExistence type="predicted"/>
<feature type="region of interest" description="Disordered" evidence="1">
    <location>
        <begin position="1"/>
        <end position="29"/>
    </location>
</feature>
<evidence type="ECO:0000256" key="1">
    <source>
        <dbReference type="SAM" id="MobiDB-lite"/>
    </source>
</evidence>
<accession>A0A811Q7P9</accession>
<comment type="caution">
    <text evidence="2">The sequence shown here is derived from an EMBL/GenBank/DDBJ whole genome shotgun (WGS) entry which is preliminary data.</text>
</comment>
<evidence type="ECO:0000313" key="3">
    <source>
        <dbReference type="Proteomes" id="UP000604825"/>
    </source>
</evidence>
<name>A0A811Q7P9_9POAL</name>
<keyword evidence="3" id="KW-1185">Reference proteome</keyword>
<dbReference type="AlphaFoldDB" id="A0A811Q7P9"/>
<protein>
    <submittedName>
        <fullName evidence="2">Uncharacterized protein</fullName>
    </submittedName>
</protein>
<dbReference type="OrthoDB" id="1927559at2759"/>
<gene>
    <name evidence="2" type="ORF">NCGR_LOCUS40150</name>
</gene>
<evidence type="ECO:0000313" key="2">
    <source>
        <dbReference type="EMBL" id="CAD6256646.1"/>
    </source>
</evidence>
<sequence>MVEDAPNAVAEGSQPVTPEGSANAAPVAATSAKAAEVLLPSLSIWPPSQRTRTALCRCSRCPASSLRSTVPS</sequence>